<name>A0A5R8ZDL9_9ACTN</name>
<evidence type="ECO:0000256" key="1">
    <source>
        <dbReference type="SAM" id="MobiDB-lite"/>
    </source>
</evidence>
<keyword evidence="2" id="KW-0472">Membrane</keyword>
<evidence type="ECO:0000313" key="3">
    <source>
        <dbReference type="EMBL" id="TLP63899.1"/>
    </source>
</evidence>
<protein>
    <submittedName>
        <fullName evidence="3">Uncharacterized protein</fullName>
    </submittedName>
</protein>
<evidence type="ECO:0000256" key="2">
    <source>
        <dbReference type="SAM" id="Phobius"/>
    </source>
</evidence>
<feature type="region of interest" description="Disordered" evidence="1">
    <location>
        <begin position="1"/>
        <end position="27"/>
    </location>
</feature>
<accession>A0A5R8ZDL9</accession>
<keyword evidence="2" id="KW-1133">Transmembrane helix</keyword>
<feature type="region of interest" description="Disordered" evidence="1">
    <location>
        <begin position="86"/>
        <end position="108"/>
    </location>
</feature>
<dbReference type="Proteomes" id="UP000309033">
    <property type="component" value="Unassembled WGS sequence"/>
</dbReference>
<comment type="caution">
    <text evidence="3">The sequence shown here is derived from an EMBL/GenBank/DDBJ whole genome shotgun (WGS) entry which is preliminary data.</text>
</comment>
<dbReference type="OrthoDB" id="166978at2"/>
<gene>
    <name evidence="3" type="ORF">FED44_06610</name>
</gene>
<evidence type="ECO:0000313" key="4">
    <source>
        <dbReference type="Proteomes" id="UP000309033"/>
    </source>
</evidence>
<organism evidence="3 4">
    <name type="scientific">Microbispora triticiradicis</name>
    <dbReference type="NCBI Taxonomy" id="2200763"/>
    <lineage>
        <taxon>Bacteria</taxon>
        <taxon>Bacillati</taxon>
        <taxon>Actinomycetota</taxon>
        <taxon>Actinomycetes</taxon>
        <taxon>Streptosporangiales</taxon>
        <taxon>Streptosporangiaceae</taxon>
        <taxon>Microbispora</taxon>
    </lineage>
</organism>
<proteinExistence type="predicted"/>
<feature type="transmembrane region" description="Helical" evidence="2">
    <location>
        <begin position="33"/>
        <end position="54"/>
    </location>
</feature>
<dbReference type="AlphaFoldDB" id="A0A5R8ZDL9"/>
<feature type="compositionally biased region" description="Polar residues" evidence="1">
    <location>
        <begin position="86"/>
        <end position="97"/>
    </location>
</feature>
<reference evidence="3" key="1">
    <citation type="submission" date="2019-05" db="EMBL/GenBank/DDBJ databases">
        <title>Isolation, diversity and antifungal activity of Actinobacteria from wheat.</title>
        <authorList>
            <person name="Yu B."/>
        </authorList>
    </citation>
    <scope>NUCLEOTIDE SEQUENCE [LARGE SCALE GENOMIC DNA]</scope>
    <source>
        <strain evidence="3">NEAU-HEGS1-5</strain>
    </source>
</reference>
<dbReference type="EMBL" id="VANP01000002">
    <property type="protein sequence ID" value="TLP63899.1"/>
    <property type="molecule type" value="Genomic_DNA"/>
</dbReference>
<sequence>MHLRGQMPGGNSSGGWHPAAAHIPQPSRGGRRWLSYGVTALVALVVGIGIGAGGSAETKGAAGPQPAVTVTEAADPAPTVTITETVTSEAEQPQETGESGPATTMAGDGQYLVGEDIKPGTYKTAGTDGGFACYWARLRNASGEFSAITANDNIKGPARVTLKKGEYFETSRCHPWKRVG</sequence>
<keyword evidence="4" id="KW-1185">Reference proteome</keyword>
<keyword evidence="2" id="KW-0812">Transmembrane</keyword>